<dbReference type="Gene3D" id="3.30.70.1430">
    <property type="entry name" value="Multidrug efflux transporter AcrB pore domain"/>
    <property type="match status" value="2"/>
</dbReference>
<dbReference type="Pfam" id="PF00873">
    <property type="entry name" value="ACR_tran"/>
    <property type="match status" value="1"/>
</dbReference>
<dbReference type="SUPFAM" id="SSF82866">
    <property type="entry name" value="Multidrug efflux transporter AcrB transmembrane domain"/>
    <property type="match status" value="2"/>
</dbReference>
<dbReference type="HOGENOM" id="CLU_002755_1_2_0"/>
<dbReference type="InterPro" id="IPR001036">
    <property type="entry name" value="Acrflvin-R"/>
</dbReference>
<dbReference type="SUPFAM" id="SSF82714">
    <property type="entry name" value="Multidrug efflux transporter AcrB TolC docking domain, DN and DC subdomains"/>
    <property type="match status" value="2"/>
</dbReference>
<proteinExistence type="inferred from homology"/>
<dbReference type="InterPro" id="IPR027463">
    <property type="entry name" value="AcrB_DN_DC_subdom"/>
</dbReference>
<evidence type="ECO:0000256" key="5">
    <source>
        <dbReference type="ARBA" id="ARBA00022692"/>
    </source>
</evidence>
<dbReference type="Gene3D" id="3.30.70.1320">
    <property type="entry name" value="Multidrug efflux transporter AcrB pore domain like"/>
    <property type="match status" value="1"/>
</dbReference>
<sequence length="1040" mass="112300">MNHLLTFSLRYRFFTLVAIAVVIATGIWSFSNLTIDAVPDLTPVQVQVLTRAPALGPVEVEQFVTFPIEASLNGLPALRELRSVSRYGLSAVTAIFDDQTDIYRARQFVTERLAQAMERIPAEYGRPVMGPLSTGLGEVYQFTVKGPGYSPMALRTLLQWDIGMKLRAVPGVVEVNIWGGEPQQFHVIVDPSKLLSFKLTMKQIFDALQRNNAIAGGGYIEHQREQLLIRGEALATQVSDLARIVVAHGSGGVPVYIADVAEVKEGSGLRIGAATAMGEGETVIGMVQMLAGENAQQVVTRVKARVQEIQATLPSGVTIEPYYDRTIFVSKVMTTVRNNLLEGGLLVIAVLFLFLGDLRAGLIVASAIPLAMLIAFTGMLQAGLSGNLMSLGAIDFGLLVDGSVVMIDNILRRLADKPARNRDERLETVLTAGREVLRPMTLAVSIIILVYVPILALTGIEGKMFRPMAFTVIMALAGSLLLALTVTPLLSFWFVRTGAPRQETLIIRGLRGAYGPWLKWAVARPLWPVSIAIILFIISLGAGTRLGIEFVPRLEEGDVALQVWRLPSISLTESISTALDIERVLRRFPEVTQVVTRTGSPEVATDVMGVELSDVFIILKPQREWVTAGTRDGLIEAMKRRIEEQVPGVGLGFTQPIEMRFNELIAGVRSDLAVKIFGPDLDILKQQAERAARALQAVSGAADVKVEQVAGLPLLRVIVDRAAIARYGLTADEVLTLIQSTRVGTVVGTVVQGSRRFELVVRLADRVSQDPALLGNLLIPTMHGELVPLSRVTSITVDSGPAQVSREHVQRRIVVECNIRGRDLGGFVAEAQQAVARAVSLPAGYEMRWGGQFEHLQEAARRLTMVVPVTLLLILGMLSVIFGAMRPALLIFLNVPLALSGGILALWLRGLPLSISAIIGFIALFGIAVLNAVVLVSHIRRLEADGVSPGEAVVQGATDRLRPVLMTALVASLGFLPMALATSMGAEVQRPLATVVIGGLLTSTALTLLVIPALYPYWVRGETMRPRPLAGQGGMNASGS</sequence>
<evidence type="ECO:0000256" key="2">
    <source>
        <dbReference type="ARBA" id="ARBA00010942"/>
    </source>
</evidence>
<evidence type="ECO:0000256" key="8">
    <source>
        <dbReference type="SAM" id="Phobius"/>
    </source>
</evidence>
<dbReference type="GO" id="GO:0008324">
    <property type="term" value="F:monoatomic cation transmembrane transporter activity"/>
    <property type="evidence" value="ECO:0007669"/>
    <property type="project" value="InterPro"/>
</dbReference>
<dbReference type="AlphaFoldDB" id="D8PE37"/>
<dbReference type="NCBIfam" id="TIGR00914">
    <property type="entry name" value="2A0601"/>
    <property type="match status" value="1"/>
</dbReference>
<keyword evidence="3" id="KW-0813">Transport</keyword>
<dbReference type="Gene3D" id="3.30.2090.10">
    <property type="entry name" value="Multidrug efflux transporter AcrB TolC docking domain, DN and DC subdomains"/>
    <property type="match status" value="2"/>
</dbReference>
<feature type="transmembrane region" description="Helical" evidence="8">
    <location>
        <begin position="339"/>
        <end position="355"/>
    </location>
</feature>
<feature type="transmembrane region" description="Helical" evidence="8">
    <location>
        <begin position="863"/>
        <end position="882"/>
    </location>
</feature>
<name>D8PE37_9BACT</name>
<dbReference type="PANTHER" id="PTHR32063">
    <property type="match status" value="1"/>
</dbReference>
<protein>
    <submittedName>
        <fullName evidence="9">Cation efflux system protein CzcA</fullName>
    </submittedName>
</protein>
<comment type="similarity">
    <text evidence="2">Belongs to the resistance-nodulation-cell division (RND) (TC 2.A.6) family.</text>
</comment>
<evidence type="ECO:0000256" key="1">
    <source>
        <dbReference type="ARBA" id="ARBA00004651"/>
    </source>
</evidence>
<dbReference type="SUPFAM" id="SSF82693">
    <property type="entry name" value="Multidrug efflux transporter AcrB pore domain, PN1, PN2, PC1 and PC2 subdomains"/>
    <property type="match status" value="2"/>
</dbReference>
<keyword evidence="5 8" id="KW-0812">Transmembrane</keyword>
<dbReference type="Proteomes" id="UP000001660">
    <property type="component" value="Chromosome"/>
</dbReference>
<dbReference type="EMBL" id="FP929003">
    <property type="protein sequence ID" value="CBK41496.1"/>
    <property type="molecule type" value="Genomic_DNA"/>
</dbReference>
<feature type="transmembrane region" description="Helical" evidence="8">
    <location>
        <begin position="888"/>
        <end position="908"/>
    </location>
</feature>
<keyword evidence="7 8" id="KW-0472">Membrane</keyword>
<dbReference type="GO" id="GO:0042910">
    <property type="term" value="F:xenobiotic transmembrane transporter activity"/>
    <property type="evidence" value="ECO:0007669"/>
    <property type="project" value="TreeGrafter"/>
</dbReference>
<comment type="subcellular location">
    <subcellularLocation>
        <location evidence="1">Cell membrane</location>
        <topology evidence="1">Multi-pass membrane protein</topology>
    </subcellularLocation>
</comment>
<dbReference type="Gene3D" id="3.30.70.1440">
    <property type="entry name" value="Multidrug efflux transporter AcrB pore domain"/>
    <property type="match status" value="1"/>
</dbReference>
<dbReference type="InterPro" id="IPR004763">
    <property type="entry name" value="CusA-like"/>
</dbReference>
<evidence type="ECO:0000256" key="7">
    <source>
        <dbReference type="ARBA" id="ARBA00023136"/>
    </source>
</evidence>
<feature type="transmembrane region" description="Helical" evidence="8">
    <location>
        <begin position="472"/>
        <end position="495"/>
    </location>
</feature>
<dbReference type="eggNOG" id="COG3696">
    <property type="taxonomic scope" value="Bacteria"/>
</dbReference>
<dbReference type="PRINTS" id="PR00702">
    <property type="entry name" value="ACRIFLAVINRP"/>
</dbReference>
<feature type="transmembrane region" description="Helical" evidence="8">
    <location>
        <begin position="440"/>
        <end position="460"/>
    </location>
</feature>
<evidence type="ECO:0000256" key="4">
    <source>
        <dbReference type="ARBA" id="ARBA00022475"/>
    </source>
</evidence>
<evidence type="ECO:0000313" key="9">
    <source>
        <dbReference type="EMBL" id="CBK41496.1"/>
    </source>
</evidence>
<accession>D8PE37</accession>
<dbReference type="PANTHER" id="PTHR32063:SF24">
    <property type="entry name" value="CATION EFFLUX SYSTEM (ACRB_ACRD_ACRF FAMILY)"/>
    <property type="match status" value="1"/>
</dbReference>
<dbReference type="GO" id="GO:0005886">
    <property type="term" value="C:plasma membrane"/>
    <property type="evidence" value="ECO:0007669"/>
    <property type="project" value="UniProtKB-SubCell"/>
</dbReference>
<evidence type="ECO:0000256" key="3">
    <source>
        <dbReference type="ARBA" id="ARBA00022448"/>
    </source>
</evidence>
<feature type="transmembrane region" description="Helical" evidence="8">
    <location>
        <begin position="960"/>
        <end position="980"/>
    </location>
</feature>
<feature type="transmembrane region" description="Helical" evidence="8">
    <location>
        <begin position="12"/>
        <end position="30"/>
    </location>
</feature>
<feature type="transmembrane region" description="Helical" evidence="8">
    <location>
        <begin position="915"/>
        <end position="940"/>
    </location>
</feature>
<keyword evidence="6 8" id="KW-1133">Transmembrane helix</keyword>
<organism evidence="9 10">
    <name type="scientific">Nitrospira defluvii</name>
    <dbReference type="NCBI Taxonomy" id="330214"/>
    <lineage>
        <taxon>Bacteria</taxon>
        <taxon>Pseudomonadati</taxon>
        <taxon>Nitrospirota</taxon>
        <taxon>Nitrospiria</taxon>
        <taxon>Nitrospirales</taxon>
        <taxon>Nitrospiraceae</taxon>
        <taxon>Nitrospira</taxon>
    </lineage>
</organism>
<dbReference type="KEGG" id="nde:NIDE1765"/>
<keyword evidence="4" id="KW-1003">Cell membrane</keyword>
<evidence type="ECO:0000256" key="6">
    <source>
        <dbReference type="ARBA" id="ARBA00022989"/>
    </source>
</evidence>
<dbReference type="STRING" id="330214.NIDE1765"/>
<feature type="transmembrane region" description="Helical" evidence="8">
    <location>
        <begin position="526"/>
        <end position="548"/>
    </location>
</feature>
<feature type="transmembrane region" description="Helical" evidence="8">
    <location>
        <begin position="362"/>
        <end position="382"/>
    </location>
</feature>
<gene>
    <name evidence="9" type="primary">czcA</name>
    <name evidence="9" type="ORF">NIDE1765</name>
</gene>
<evidence type="ECO:0000313" key="10">
    <source>
        <dbReference type="Proteomes" id="UP000001660"/>
    </source>
</evidence>
<feature type="transmembrane region" description="Helical" evidence="8">
    <location>
        <begin position="992"/>
        <end position="1018"/>
    </location>
</feature>
<reference evidence="9 10" key="1">
    <citation type="journal article" date="2010" name="Proc. Natl. Acad. Sci. U.S.A.">
        <title>A Nitrospira metagenome illuminates the physiology and evolution of globally important nitrite-oxidizing bacteria.</title>
        <authorList>
            <person name="Lucker S."/>
            <person name="Wagner M."/>
            <person name="Maixner F."/>
            <person name="Pelletier E."/>
            <person name="Koch H."/>
            <person name="Vacherie B."/>
            <person name="Rattei T."/>
            <person name="Sinninghe Damste J."/>
            <person name="Spieck E."/>
            <person name="Le Paslier D."/>
            <person name="Daims H."/>
        </authorList>
    </citation>
    <scope>NUCLEOTIDE SEQUENCE [LARGE SCALE GENOMIC DNA]</scope>
</reference>
<dbReference type="OrthoDB" id="9758757at2"/>
<dbReference type="Gene3D" id="1.20.1640.10">
    <property type="entry name" value="Multidrug efflux transporter AcrB transmembrane domain"/>
    <property type="match status" value="2"/>
</dbReference>
<keyword evidence="10" id="KW-1185">Reference proteome</keyword>